<reference evidence="1" key="2">
    <citation type="submission" date="2023-03" db="EMBL/GenBank/DDBJ databases">
        <authorList>
            <person name="Inwood S.N."/>
            <person name="Skelly J.G."/>
            <person name="Guhlin J."/>
            <person name="Harrop T.W.R."/>
            <person name="Goldson S.G."/>
            <person name="Dearden P.K."/>
        </authorList>
    </citation>
    <scope>NUCLEOTIDE SEQUENCE</scope>
    <source>
        <strain evidence="1">Lincoln</strain>
        <tissue evidence="1">Whole body</tissue>
    </source>
</reference>
<accession>A0AA39G3H6</accession>
<evidence type="ECO:0000313" key="1">
    <source>
        <dbReference type="EMBL" id="KAK0180842.1"/>
    </source>
</evidence>
<comment type="caution">
    <text evidence="1">The sequence shown here is derived from an EMBL/GenBank/DDBJ whole genome shotgun (WGS) entry which is preliminary data.</text>
</comment>
<keyword evidence="2" id="KW-1185">Reference proteome</keyword>
<evidence type="ECO:0000313" key="2">
    <source>
        <dbReference type="Proteomes" id="UP001168972"/>
    </source>
</evidence>
<organism evidence="1 2">
    <name type="scientific">Microctonus hyperodae</name>
    <name type="common">Parasitoid wasp</name>
    <dbReference type="NCBI Taxonomy" id="165561"/>
    <lineage>
        <taxon>Eukaryota</taxon>
        <taxon>Metazoa</taxon>
        <taxon>Ecdysozoa</taxon>
        <taxon>Arthropoda</taxon>
        <taxon>Hexapoda</taxon>
        <taxon>Insecta</taxon>
        <taxon>Pterygota</taxon>
        <taxon>Neoptera</taxon>
        <taxon>Endopterygota</taxon>
        <taxon>Hymenoptera</taxon>
        <taxon>Apocrita</taxon>
        <taxon>Ichneumonoidea</taxon>
        <taxon>Braconidae</taxon>
        <taxon>Euphorinae</taxon>
        <taxon>Microctonus</taxon>
    </lineage>
</organism>
<sequence length="61" mass="6916">MDDTIENIDSRIDSYALVTLSELNICDSLRLVPHLNVKKSNKHFRLIGKFKIFITCPPANG</sequence>
<proteinExistence type="predicted"/>
<dbReference type="AlphaFoldDB" id="A0AA39G3H6"/>
<protein>
    <submittedName>
        <fullName evidence="1">Uncharacterized protein</fullName>
    </submittedName>
</protein>
<name>A0AA39G3H6_MICHY</name>
<reference evidence="1" key="1">
    <citation type="journal article" date="2023" name="bioRxiv">
        <title>Scaffold-level genome assemblies of two parasitoid biocontrol wasps reveal the parthenogenesis mechanism and an associated novel virus.</title>
        <authorList>
            <person name="Inwood S."/>
            <person name="Skelly J."/>
            <person name="Guhlin J."/>
            <person name="Harrop T."/>
            <person name="Goldson S."/>
            <person name="Dearden P."/>
        </authorList>
    </citation>
    <scope>NUCLEOTIDE SEQUENCE</scope>
    <source>
        <strain evidence="1">Lincoln</strain>
        <tissue evidence="1">Whole body</tissue>
    </source>
</reference>
<dbReference type="Proteomes" id="UP001168972">
    <property type="component" value="Unassembled WGS sequence"/>
</dbReference>
<gene>
    <name evidence="1" type="ORF">PV327_003181</name>
</gene>
<dbReference type="EMBL" id="JAQQBR010000002">
    <property type="protein sequence ID" value="KAK0180842.1"/>
    <property type="molecule type" value="Genomic_DNA"/>
</dbReference>